<accession>A0AAD6CF65</accession>
<keyword evidence="3" id="KW-1185">Reference proteome</keyword>
<organism evidence="2 3">
    <name type="scientific">Penicillium daleae</name>
    <dbReference type="NCBI Taxonomy" id="63821"/>
    <lineage>
        <taxon>Eukaryota</taxon>
        <taxon>Fungi</taxon>
        <taxon>Dikarya</taxon>
        <taxon>Ascomycota</taxon>
        <taxon>Pezizomycotina</taxon>
        <taxon>Eurotiomycetes</taxon>
        <taxon>Eurotiomycetidae</taxon>
        <taxon>Eurotiales</taxon>
        <taxon>Aspergillaceae</taxon>
        <taxon>Penicillium</taxon>
    </lineage>
</organism>
<proteinExistence type="predicted"/>
<reference evidence="2" key="1">
    <citation type="submission" date="2022-12" db="EMBL/GenBank/DDBJ databases">
        <authorList>
            <person name="Petersen C."/>
        </authorList>
    </citation>
    <scope>NUCLEOTIDE SEQUENCE</scope>
    <source>
        <strain evidence="2">IBT 16125</strain>
    </source>
</reference>
<feature type="transmembrane region" description="Helical" evidence="1">
    <location>
        <begin position="117"/>
        <end position="142"/>
    </location>
</feature>
<keyword evidence="1" id="KW-1133">Transmembrane helix</keyword>
<evidence type="ECO:0000313" key="3">
    <source>
        <dbReference type="Proteomes" id="UP001213681"/>
    </source>
</evidence>
<keyword evidence="1" id="KW-0812">Transmembrane</keyword>
<feature type="transmembrane region" description="Helical" evidence="1">
    <location>
        <begin position="32"/>
        <end position="57"/>
    </location>
</feature>
<keyword evidence="1" id="KW-0472">Membrane</keyword>
<dbReference type="Proteomes" id="UP001213681">
    <property type="component" value="Unassembled WGS sequence"/>
</dbReference>
<name>A0AAD6CF65_9EURO</name>
<dbReference type="GeneID" id="81596356"/>
<protein>
    <submittedName>
        <fullName evidence="2">Uncharacterized protein</fullName>
    </submittedName>
</protein>
<evidence type="ECO:0000313" key="2">
    <source>
        <dbReference type="EMBL" id="KAJ5461178.1"/>
    </source>
</evidence>
<dbReference type="EMBL" id="JAPVEA010000002">
    <property type="protein sequence ID" value="KAJ5461178.1"/>
    <property type="molecule type" value="Genomic_DNA"/>
</dbReference>
<comment type="caution">
    <text evidence="2">The sequence shown here is derived from an EMBL/GenBank/DDBJ whole genome shotgun (WGS) entry which is preliminary data.</text>
</comment>
<evidence type="ECO:0000256" key="1">
    <source>
        <dbReference type="SAM" id="Phobius"/>
    </source>
</evidence>
<gene>
    <name evidence="2" type="ORF">N7458_002730</name>
</gene>
<reference evidence="2" key="2">
    <citation type="journal article" date="2023" name="IMA Fungus">
        <title>Comparative genomic study of the Penicillium genus elucidates a diverse pangenome and 15 lateral gene transfer events.</title>
        <authorList>
            <person name="Petersen C."/>
            <person name="Sorensen T."/>
            <person name="Nielsen M.R."/>
            <person name="Sondergaard T.E."/>
            <person name="Sorensen J.L."/>
            <person name="Fitzpatrick D.A."/>
            <person name="Frisvad J.C."/>
            <person name="Nielsen K.L."/>
        </authorList>
    </citation>
    <scope>NUCLEOTIDE SEQUENCE</scope>
    <source>
        <strain evidence="2">IBT 16125</strain>
    </source>
</reference>
<dbReference type="RefSeq" id="XP_056770220.1">
    <property type="nucleotide sequence ID" value="XM_056906113.1"/>
</dbReference>
<sequence>MSSYTFTGPWINYDRNSVLGATLTLTESGGGFLTAFLGIFIVFVGGGFWTIFSFILFEIGATKKPVDGLHLQHQVILRNSQSPWASFWEFFMLPCAWVKRPADGPVGRHFQTPPKHFILNILFRCWSLSVWGLLVFIGWTAAGILSSEASKSAGTDTLIRSYNCGTWEIPSVSNVSIPHFGFKLLSDSISAASYAGLCYGSNTNDPRCKSFIKQQIPFSSRTDANCPFADGWCWYNDSAALELNTGFIDSHEDLGINAPPEDRVKYHRVATCSVIKRGRYGLTNTSAGPIYQYFYGPISGTSQWTFQYHEIESTFGGGYDLK</sequence>
<dbReference type="AlphaFoldDB" id="A0AAD6CF65"/>